<dbReference type="RefSeq" id="WP_182352185.1">
    <property type="nucleotide sequence ID" value="NZ_JAJSPM010000005.1"/>
</dbReference>
<dbReference type="PANTHER" id="PTHR35177">
    <property type="entry name" value="HYDROGENASE MATURATION FACTOR HYBG"/>
    <property type="match status" value="1"/>
</dbReference>
<name>A0ABS8X318_9GAMM</name>
<evidence type="ECO:0000256" key="1">
    <source>
        <dbReference type="ARBA" id="ARBA00006018"/>
    </source>
</evidence>
<dbReference type="Gene3D" id="2.30.30.140">
    <property type="match status" value="1"/>
</dbReference>
<dbReference type="PRINTS" id="PR00445">
    <property type="entry name" value="HUPFHYPC"/>
</dbReference>
<evidence type="ECO:0000313" key="3">
    <source>
        <dbReference type="Proteomes" id="UP001320170"/>
    </source>
</evidence>
<reference evidence="2 3" key="1">
    <citation type="journal article" date="2024" name="Pathogens">
        <title>Characterization of a Novel Species of Legionella Isolated from a Healthcare Facility: Legionella resiliens sp. nov.</title>
        <authorList>
            <person name="Cristino S."/>
            <person name="Pascale M.R."/>
            <person name="Marino F."/>
            <person name="Derelitto C."/>
            <person name="Salaris S."/>
            <person name="Orsini M."/>
            <person name="Squarzoni S."/>
            <person name="Grottola A."/>
            <person name="Girolamini L."/>
        </authorList>
    </citation>
    <scope>NUCLEOTIDE SEQUENCE [LARGE SCALE GENOMIC DNA]</scope>
    <source>
        <strain evidence="2 3">8cVS16</strain>
    </source>
</reference>
<accession>A0ABS8X318</accession>
<sequence>MCLAIPAQITQILDEERALINLGGIVKEISIALLDKVTEGDYVIIHVGYALTRLDEEEALKTLNLFAQMAQGASI</sequence>
<comment type="similarity">
    <text evidence="1">Belongs to the HupF/HypC family.</text>
</comment>
<keyword evidence="3" id="KW-1185">Reference proteome</keyword>
<dbReference type="InterPro" id="IPR001109">
    <property type="entry name" value="Hydrogenase_HupF/HypC"/>
</dbReference>
<dbReference type="EMBL" id="JAJTND010000004">
    <property type="protein sequence ID" value="MCE3532369.1"/>
    <property type="molecule type" value="Genomic_DNA"/>
</dbReference>
<organism evidence="2 3">
    <name type="scientific">Legionella resiliens</name>
    <dbReference type="NCBI Taxonomy" id="2905958"/>
    <lineage>
        <taxon>Bacteria</taxon>
        <taxon>Pseudomonadati</taxon>
        <taxon>Pseudomonadota</taxon>
        <taxon>Gammaproteobacteria</taxon>
        <taxon>Legionellales</taxon>
        <taxon>Legionellaceae</taxon>
        <taxon>Legionella</taxon>
    </lineage>
</organism>
<dbReference type="Pfam" id="PF01455">
    <property type="entry name" value="HupF_HypC"/>
    <property type="match status" value="1"/>
</dbReference>
<comment type="caution">
    <text evidence="2">The sequence shown here is derived from an EMBL/GenBank/DDBJ whole genome shotgun (WGS) entry which is preliminary data.</text>
</comment>
<protein>
    <submittedName>
        <fullName evidence="2">HypC/HybG/HupF family hydrogenase formation chaperone</fullName>
    </submittedName>
</protein>
<dbReference type="Proteomes" id="UP001320170">
    <property type="component" value="Unassembled WGS sequence"/>
</dbReference>
<gene>
    <name evidence="2" type="ORF">LXO92_08275</name>
</gene>
<dbReference type="NCBIfam" id="TIGR00074">
    <property type="entry name" value="hypC_hupF"/>
    <property type="match status" value="1"/>
</dbReference>
<dbReference type="SUPFAM" id="SSF159127">
    <property type="entry name" value="HupF/HypC-like"/>
    <property type="match status" value="1"/>
</dbReference>
<dbReference type="InterPro" id="IPR019812">
    <property type="entry name" value="Hydgase_assmbl_chp_CS"/>
</dbReference>
<dbReference type="PANTHER" id="PTHR35177:SF2">
    <property type="entry name" value="HYDROGENASE MATURATION FACTOR HYBG"/>
    <property type="match status" value="1"/>
</dbReference>
<proteinExistence type="inferred from homology"/>
<evidence type="ECO:0000313" key="2">
    <source>
        <dbReference type="EMBL" id="MCE3532369.1"/>
    </source>
</evidence>
<dbReference type="PROSITE" id="PS01097">
    <property type="entry name" value="HUPF_HYPC"/>
    <property type="match status" value="1"/>
</dbReference>